<reference evidence="1" key="1">
    <citation type="journal article" date="2014" name="Nucleic Acids Res.">
        <title>The evolutionary dynamics of variant antigen genes in Babesia reveal a history of genomic innovation underlying host-parasite interaction.</title>
        <authorList>
            <person name="Jackson A.P."/>
            <person name="Otto T.D."/>
            <person name="Darby A."/>
            <person name="Ramaprasad A."/>
            <person name="Xia D."/>
            <person name="Echaide I.E."/>
            <person name="Farber M."/>
            <person name="Gahlot S."/>
            <person name="Gamble J."/>
            <person name="Gupta D."/>
            <person name="Gupta Y."/>
            <person name="Jackson L."/>
            <person name="Malandrin L."/>
            <person name="Malas T.B."/>
            <person name="Moussa E."/>
            <person name="Nair M."/>
            <person name="Reid A.J."/>
            <person name="Sanders M."/>
            <person name="Sharma J."/>
            <person name="Tracey A."/>
            <person name="Quail M.A."/>
            <person name="Weir W."/>
            <person name="Wastling J.M."/>
            <person name="Hall N."/>
            <person name="Willadsen P."/>
            <person name="Lingelbach K."/>
            <person name="Shiels B."/>
            <person name="Tait A."/>
            <person name="Berriman M."/>
            <person name="Allred D.R."/>
            <person name="Pain A."/>
        </authorList>
    </citation>
    <scope>NUCLEOTIDE SEQUENCE</scope>
    <source>
        <strain evidence="1">1802A</strain>
    </source>
</reference>
<dbReference type="Pfam" id="PF12785">
    <property type="entry name" value="VESA1_N"/>
    <property type="match status" value="1"/>
</dbReference>
<dbReference type="EMBL" id="JAHBMH010000033">
    <property type="protein sequence ID" value="KAK1937252.1"/>
    <property type="molecule type" value="Genomic_DNA"/>
</dbReference>
<reference evidence="1" key="2">
    <citation type="submission" date="2021-05" db="EMBL/GenBank/DDBJ databases">
        <authorList>
            <person name="Pain A."/>
        </authorList>
    </citation>
    <scope>NUCLEOTIDE SEQUENCE</scope>
    <source>
        <strain evidence="1">1802A</strain>
    </source>
</reference>
<comment type="caution">
    <text evidence="1">The sequence shown here is derived from an EMBL/GenBank/DDBJ whole genome shotgun (WGS) entry which is preliminary data.</text>
</comment>
<name>A0AAD9LIU5_BABDI</name>
<dbReference type="AlphaFoldDB" id="A0AAD9LIU5"/>
<dbReference type="InterPro" id="IPR024751">
    <property type="entry name" value="VESA1"/>
</dbReference>
<proteinExistence type="predicted"/>
<accession>A0AAD9LIU5</accession>
<organism evidence="1 2">
    <name type="scientific">Babesia divergens</name>
    <dbReference type="NCBI Taxonomy" id="32595"/>
    <lineage>
        <taxon>Eukaryota</taxon>
        <taxon>Sar</taxon>
        <taxon>Alveolata</taxon>
        <taxon>Apicomplexa</taxon>
        <taxon>Aconoidasida</taxon>
        <taxon>Piroplasmida</taxon>
        <taxon>Babesiidae</taxon>
        <taxon>Babesia</taxon>
    </lineage>
</organism>
<evidence type="ECO:0000313" key="1">
    <source>
        <dbReference type="EMBL" id="KAK1937252.1"/>
    </source>
</evidence>
<protein>
    <submittedName>
        <fullName evidence="1">Variant erythrocyte surface antigen-1 family protein</fullName>
    </submittedName>
</protein>
<evidence type="ECO:0000313" key="2">
    <source>
        <dbReference type="Proteomes" id="UP001195914"/>
    </source>
</evidence>
<dbReference type="Proteomes" id="UP001195914">
    <property type="component" value="Unassembled WGS sequence"/>
</dbReference>
<sequence length="425" mass="46690">MASSGTTSGLLRCPKNLRECIDWVLRATERDKTGQVNNIVNLKSALKAELKVPGLKTVDLKAQLDALASGLGSFIGYGSGGQVNGSGIGKKGSYESSYKGVSWPECKSGSPCSGCLNFSSSCHQSDPSSTSCHGSCCPNCDVKKAAKIFLGMLPCLYYALKYLFKQCEGDWKTLKISNQDSSLGRFLVGMGFELQKLDQSKKGENIFTLLSSLINDSDGPLEKLYEKSKIYFTSRFTSLVSPSDSKPETVRDILLWLSGLPFTSGFEDLLDHCKDLCSDIKDSSNPVQFNNFESSLYASCFLSPFVLAAIQWPGKSEIFYHNLSDVSKSLYPEDPFDLFNMLLENVRKVFPPLKFLEYQCGKDRDRAGWQTCYYGQKCLEKFNGNSSGSTSVCCNPSSLPRGIFCTSVPSTSDVHEHCTSSKTED</sequence>
<gene>
    <name evidence="1" type="ORF">X943_000469</name>
</gene>
<keyword evidence="2" id="KW-1185">Reference proteome</keyword>